<feature type="region of interest" description="Disordered" evidence="1">
    <location>
        <begin position="44"/>
        <end position="230"/>
    </location>
</feature>
<proteinExistence type="predicted"/>
<feature type="compositionally biased region" description="Acidic residues" evidence="1">
    <location>
        <begin position="122"/>
        <end position="134"/>
    </location>
</feature>
<dbReference type="PANTHER" id="PTHR14369:SF0">
    <property type="entry name" value="SURFEIT LOCUS PROTEIN 6"/>
    <property type="match status" value="1"/>
</dbReference>
<dbReference type="InterPro" id="IPR007019">
    <property type="entry name" value="SURF6"/>
</dbReference>
<feature type="non-terminal residue" evidence="3">
    <location>
        <position position="230"/>
    </location>
</feature>
<evidence type="ECO:0000259" key="2">
    <source>
        <dbReference type="Pfam" id="PF15459"/>
    </source>
</evidence>
<feature type="domain" description="Ribosomal RNA-processing protein 14 N-terminal" evidence="2">
    <location>
        <begin position="11"/>
        <end position="74"/>
    </location>
</feature>
<feature type="compositionally biased region" description="Acidic residues" evidence="1">
    <location>
        <begin position="102"/>
        <end position="115"/>
    </location>
</feature>
<feature type="compositionally biased region" description="Basic and acidic residues" evidence="1">
    <location>
        <begin position="58"/>
        <end position="72"/>
    </location>
</feature>
<dbReference type="PANTHER" id="PTHR14369">
    <property type="entry name" value="SURFEIT LOCUS PROTEIN 6"/>
    <property type="match status" value="1"/>
</dbReference>
<sequence>MTTPLPTLRTSLEKHNDTFESLLKLIPPRYYLVQDLTEEQIASKFQKNSKKQKAPKQAIKEASKKARKDKLDPANQKTIVDLQNEAAEAQRKSKGKRKAISDDESDSDEEDAGMDVDIRMDDDSEDDEDEDDEGTSMAVDDVPLVPMGSSGGIQDLKDKLHAKIQSLRRGNRPPNGEPGDRDELLEERRRQRAAMRERRRKETKEKKRREEEMKTKKAAKEKQQNDKVQA</sequence>
<dbReference type="EMBL" id="JBAHYK010001854">
    <property type="protein sequence ID" value="KAL0566569.1"/>
    <property type="molecule type" value="Genomic_DNA"/>
</dbReference>
<dbReference type="InterPro" id="IPR029188">
    <property type="entry name" value="Rrp14_N"/>
</dbReference>
<evidence type="ECO:0000313" key="3">
    <source>
        <dbReference type="EMBL" id="KAL0566569.1"/>
    </source>
</evidence>
<keyword evidence="4" id="KW-1185">Reference proteome</keyword>
<reference evidence="3 4" key="1">
    <citation type="submission" date="2024-02" db="EMBL/GenBank/DDBJ databases">
        <title>A draft genome for the cacao thread blight pathogen Marasmius crinis-equi.</title>
        <authorList>
            <person name="Cohen S.P."/>
            <person name="Baruah I.K."/>
            <person name="Amoako-Attah I."/>
            <person name="Bukari Y."/>
            <person name="Meinhardt L.W."/>
            <person name="Bailey B.A."/>
        </authorList>
    </citation>
    <scope>NUCLEOTIDE SEQUENCE [LARGE SCALE GENOMIC DNA]</scope>
    <source>
        <strain evidence="3 4">GH-76</strain>
    </source>
</reference>
<name>A0ABR3EUH8_9AGAR</name>
<gene>
    <name evidence="3" type="ORF">V5O48_015445</name>
</gene>
<dbReference type="Pfam" id="PF15459">
    <property type="entry name" value="RRP14"/>
    <property type="match status" value="1"/>
</dbReference>
<accession>A0ABR3EUH8</accession>
<organism evidence="3 4">
    <name type="scientific">Marasmius crinis-equi</name>
    <dbReference type="NCBI Taxonomy" id="585013"/>
    <lineage>
        <taxon>Eukaryota</taxon>
        <taxon>Fungi</taxon>
        <taxon>Dikarya</taxon>
        <taxon>Basidiomycota</taxon>
        <taxon>Agaricomycotina</taxon>
        <taxon>Agaricomycetes</taxon>
        <taxon>Agaricomycetidae</taxon>
        <taxon>Agaricales</taxon>
        <taxon>Marasmiineae</taxon>
        <taxon>Marasmiaceae</taxon>
        <taxon>Marasmius</taxon>
    </lineage>
</organism>
<protein>
    <recommendedName>
        <fullName evidence="2">Ribosomal RNA-processing protein 14 N-terminal domain-containing protein</fullName>
    </recommendedName>
</protein>
<feature type="compositionally biased region" description="Basic and acidic residues" evidence="1">
    <location>
        <begin position="178"/>
        <end position="230"/>
    </location>
</feature>
<evidence type="ECO:0000313" key="4">
    <source>
        <dbReference type="Proteomes" id="UP001465976"/>
    </source>
</evidence>
<comment type="caution">
    <text evidence="3">The sequence shown here is derived from an EMBL/GenBank/DDBJ whole genome shotgun (WGS) entry which is preliminary data.</text>
</comment>
<dbReference type="Proteomes" id="UP001465976">
    <property type="component" value="Unassembled WGS sequence"/>
</dbReference>
<evidence type="ECO:0000256" key="1">
    <source>
        <dbReference type="SAM" id="MobiDB-lite"/>
    </source>
</evidence>